<gene>
    <name evidence="1" type="ORF">HQN87_20490</name>
</gene>
<evidence type="ECO:0000313" key="1">
    <source>
        <dbReference type="EMBL" id="NQX47707.1"/>
    </source>
</evidence>
<proteinExistence type="predicted"/>
<accession>A0ABX2DSZ4</accession>
<organism evidence="1 2">
    <name type="scientific">Paenibacillus tritici</name>
    <dbReference type="NCBI Taxonomy" id="1873425"/>
    <lineage>
        <taxon>Bacteria</taxon>
        <taxon>Bacillati</taxon>
        <taxon>Bacillota</taxon>
        <taxon>Bacilli</taxon>
        <taxon>Bacillales</taxon>
        <taxon>Paenibacillaceae</taxon>
        <taxon>Paenibacillus</taxon>
    </lineage>
</organism>
<protein>
    <submittedName>
        <fullName evidence="1">Uncharacterized protein</fullName>
    </submittedName>
</protein>
<reference evidence="1 2" key="1">
    <citation type="submission" date="2020-05" db="EMBL/GenBank/DDBJ databases">
        <title>Paenibacillus glebae, sp. nov., Paenibacillus humi sp. nov., Paenibacillus pedi sp. nov., Paenibacillus terrestris sp. nov. and Paenibacillus terricola sp. nov., isolated from a forest top soil sample.</title>
        <authorList>
            <person name="Qi S."/>
            <person name="Carlier A."/>
            <person name="Cnockaert M."/>
            <person name="Vandamme P."/>
        </authorList>
    </citation>
    <scope>NUCLEOTIDE SEQUENCE [LARGE SCALE GENOMIC DNA]</scope>
    <source>
        <strain evidence="1 2">LMG 29502</strain>
    </source>
</reference>
<dbReference type="EMBL" id="JABMKX010000011">
    <property type="protein sequence ID" value="NQX47707.1"/>
    <property type="molecule type" value="Genomic_DNA"/>
</dbReference>
<dbReference type="RefSeq" id="WP_173137130.1">
    <property type="nucleotide sequence ID" value="NZ_CP073365.1"/>
</dbReference>
<comment type="caution">
    <text evidence="1">The sequence shown here is derived from an EMBL/GenBank/DDBJ whole genome shotgun (WGS) entry which is preliminary data.</text>
</comment>
<sequence length="618" mass="68658">MSPLRDSQPLSGADLFAYIDAMERPAAFEPTGFSKDIYLDLMEGSIQEYGLEQADKSWGTDPQGCPEDLQTYCRVVSVLAGLMAGGRKLELFPLWESMMETGCRELPRTTGNQMADFSTKELMLAYKAMKPHVSAEQSLKWKNELARIEPAVNYVYTLASVSGPERLHNINIYNMAGEYLRETEGMASAAGYLAEHWPVQLQKFDRNGMYMDPGCPLLYDLAARCHIQLMLAAGYRGAFHEELNRKLAAGGMMTLFMQSAAGHFPYGGRSSQFQFNEALAAACAEFEAVRYRRQGRLKLAGAFKRSARLSAQAILRFVRDITPPRHIKNYYAIRSGYGTESYAYYDKYMITLGSFAYMAYLFADDDIAEEPCPAESGGYVLATSEHFHKVFASAGGQSVQLDTAADHHYDSTGLGRYHRQGVPVELALSSPLCAAPEYRLPGGVRSLNAAIGPGWERQDGTAVYLADLSEGLGLELHVIRQDSGRVEFRITYRGQGLPEDERVTERYALSDDGLEIVAELAVQDSGPILYRVPLFCSNGQERSTITAGRHAVNVVLGPFRYTVSATGCCFEIEEEHCGNRNGEYRLAVIRSPGPSLSLRLKLWTEEEQARGLNEQEKD</sequence>
<keyword evidence="2" id="KW-1185">Reference proteome</keyword>
<dbReference type="Proteomes" id="UP000711047">
    <property type="component" value="Unassembled WGS sequence"/>
</dbReference>
<evidence type="ECO:0000313" key="2">
    <source>
        <dbReference type="Proteomes" id="UP000711047"/>
    </source>
</evidence>
<name>A0ABX2DSZ4_9BACL</name>